<proteinExistence type="inferred from homology"/>
<gene>
    <name evidence="6" type="ORF">R5R35_009896</name>
</gene>
<evidence type="ECO:0000256" key="2">
    <source>
        <dbReference type="ARBA" id="ARBA00022676"/>
    </source>
</evidence>
<comment type="caution">
    <text evidence="6">The sequence shown here is derived from an EMBL/GenBank/DDBJ whole genome shotgun (WGS) entry which is preliminary data.</text>
</comment>
<evidence type="ECO:0000256" key="3">
    <source>
        <dbReference type="ARBA" id="ARBA00022679"/>
    </source>
</evidence>
<dbReference type="CDD" id="cd03784">
    <property type="entry name" value="GT1_Gtf-like"/>
    <property type="match status" value="1"/>
</dbReference>
<dbReference type="GO" id="GO:0008194">
    <property type="term" value="F:UDP-glycosyltransferase activity"/>
    <property type="evidence" value="ECO:0007669"/>
    <property type="project" value="InterPro"/>
</dbReference>
<dbReference type="EMBL" id="JAZDUA010000053">
    <property type="protein sequence ID" value="KAK7870746.1"/>
    <property type="molecule type" value="Genomic_DNA"/>
</dbReference>
<dbReference type="InterPro" id="IPR035595">
    <property type="entry name" value="UDP_glycos_trans_CS"/>
</dbReference>
<dbReference type="PANTHER" id="PTHR48043:SF114">
    <property type="entry name" value="IP04436P-RELATED"/>
    <property type="match status" value="1"/>
</dbReference>
<keyword evidence="7" id="KW-1185">Reference proteome</keyword>
<dbReference type="Proteomes" id="UP001378592">
    <property type="component" value="Unassembled WGS sequence"/>
</dbReference>
<keyword evidence="2 4" id="KW-0328">Glycosyltransferase</keyword>
<reference evidence="6 7" key="1">
    <citation type="submission" date="2024-03" db="EMBL/GenBank/DDBJ databases">
        <title>The genome assembly and annotation of the cricket Gryllus longicercus Weissman &amp; Gray.</title>
        <authorList>
            <person name="Szrajer S."/>
            <person name="Gray D."/>
            <person name="Ylla G."/>
        </authorList>
    </citation>
    <scope>NUCLEOTIDE SEQUENCE [LARGE SCALE GENOMIC DNA]</scope>
    <source>
        <strain evidence="6">DAG 2021-001</strain>
        <tissue evidence="6">Whole body minus gut</tissue>
    </source>
</reference>
<dbReference type="PANTHER" id="PTHR48043">
    <property type="entry name" value="EG:EG0003.4 PROTEIN-RELATED"/>
    <property type="match status" value="1"/>
</dbReference>
<evidence type="ECO:0000256" key="1">
    <source>
        <dbReference type="ARBA" id="ARBA00009995"/>
    </source>
</evidence>
<evidence type="ECO:0008006" key="8">
    <source>
        <dbReference type="Google" id="ProtNLM"/>
    </source>
</evidence>
<keyword evidence="3 4" id="KW-0808">Transferase</keyword>
<evidence type="ECO:0000256" key="5">
    <source>
        <dbReference type="SAM" id="SignalP"/>
    </source>
</evidence>
<dbReference type="Gene3D" id="3.40.50.2000">
    <property type="entry name" value="Glycogen Phosphorylase B"/>
    <property type="match status" value="2"/>
</dbReference>
<dbReference type="AlphaFoldDB" id="A0AAN9VXV5"/>
<dbReference type="PROSITE" id="PS00375">
    <property type="entry name" value="UDPGT"/>
    <property type="match status" value="1"/>
</dbReference>
<feature type="chain" id="PRO_5042981050" description="Glucuronosyltransferase" evidence="5">
    <location>
        <begin position="21"/>
        <end position="548"/>
    </location>
</feature>
<dbReference type="FunFam" id="3.40.50.2000:FF:000050">
    <property type="entry name" value="UDP-glucuronosyltransferase"/>
    <property type="match status" value="1"/>
</dbReference>
<dbReference type="InterPro" id="IPR050271">
    <property type="entry name" value="UDP-glycosyltransferase"/>
</dbReference>
<evidence type="ECO:0000256" key="4">
    <source>
        <dbReference type="RuleBase" id="RU003718"/>
    </source>
</evidence>
<dbReference type="InterPro" id="IPR002213">
    <property type="entry name" value="UDP_glucos_trans"/>
</dbReference>
<accession>A0AAN9VXV5</accession>
<keyword evidence="5" id="KW-0732">Signal</keyword>
<evidence type="ECO:0000313" key="6">
    <source>
        <dbReference type="EMBL" id="KAK7870746.1"/>
    </source>
</evidence>
<evidence type="ECO:0000313" key="7">
    <source>
        <dbReference type="Proteomes" id="UP001378592"/>
    </source>
</evidence>
<organism evidence="6 7">
    <name type="scientific">Gryllus longicercus</name>
    <dbReference type="NCBI Taxonomy" id="2509291"/>
    <lineage>
        <taxon>Eukaryota</taxon>
        <taxon>Metazoa</taxon>
        <taxon>Ecdysozoa</taxon>
        <taxon>Arthropoda</taxon>
        <taxon>Hexapoda</taxon>
        <taxon>Insecta</taxon>
        <taxon>Pterygota</taxon>
        <taxon>Neoptera</taxon>
        <taxon>Polyneoptera</taxon>
        <taxon>Orthoptera</taxon>
        <taxon>Ensifera</taxon>
        <taxon>Gryllidea</taxon>
        <taxon>Grylloidea</taxon>
        <taxon>Gryllidae</taxon>
        <taxon>Gryllinae</taxon>
        <taxon>Gryllus</taxon>
    </lineage>
</organism>
<name>A0AAN9VXV5_9ORTH</name>
<protein>
    <recommendedName>
        <fullName evidence="8">Glucuronosyltransferase</fullName>
    </recommendedName>
</protein>
<sequence>MTRAWAWLVALALAGWASHGGLPPAAEGARILGVFGHIGKSHWDVFEPLMQELARRGHQVTVVSHFPQAAPRANYTDVSLRGSLTDFSLKGSLTYYSLKGSLTYFSPVGATESPVDITEMKVDNMWDVYNEHLLLSQLAVTGCEVAFAHPDVQRLLRSNETFDLLITELFTTDCYVAFAHHYNIPSIGLSSCMMMPWAYERFGNPQNPAYIPDLFHAHGMQMSFWERWQNSWKILLDNLAYEYLYHRPSEQVVRRYFKDLPPLKEIARNVSMMFVNTHVSLSHARPYVPAVLEVGGIHLPQRKPLPKDVKEFLDGAGEEGVVYFNMGSVIRATSMAPEKRQAFLEAFGRLGRRVLWKWEEADMPGQTPNVKTSRWLPQFDILNHPKVKVYIGHGGLLGSTEAAHAGVPMVAIPIFGDQRANVQNLLQAGMALKLDYHDVTADSVLAALKEVLQNPKYREGARRVSEAFRDRPVGPLDAAVFWTEYVLRHNGAPFLRNAVAADLAWYQRWLLDVVAASAAAFVLAVLALRALAARLLPHGPTAHKLKGE</sequence>
<dbReference type="SUPFAM" id="SSF53756">
    <property type="entry name" value="UDP-Glycosyltransferase/glycogen phosphorylase"/>
    <property type="match status" value="1"/>
</dbReference>
<dbReference type="Pfam" id="PF00201">
    <property type="entry name" value="UDPGT"/>
    <property type="match status" value="1"/>
</dbReference>
<feature type="signal peptide" evidence="5">
    <location>
        <begin position="1"/>
        <end position="20"/>
    </location>
</feature>
<comment type="similarity">
    <text evidence="1 4">Belongs to the UDP-glycosyltransferase family.</text>
</comment>